<dbReference type="EMBL" id="EQ973772">
    <property type="protein sequence ID" value="EEF52382.1"/>
    <property type="molecule type" value="Genomic_DNA"/>
</dbReference>
<evidence type="ECO:0000256" key="3">
    <source>
        <dbReference type="ARBA" id="ARBA00022525"/>
    </source>
</evidence>
<feature type="domain" description="Inhibitor I9" evidence="13">
    <location>
        <begin position="32"/>
        <end position="122"/>
    </location>
</feature>
<dbReference type="SUPFAM" id="SSF52743">
    <property type="entry name" value="Subtilisin-like"/>
    <property type="match status" value="1"/>
</dbReference>
<dbReference type="FunCoup" id="B9R7A2">
    <property type="interactions" value="3"/>
</dbReference>
<dbReference type="Pfam" id="PF05922">
    <property type="entry name" value="Inhibitor_I9"/>
    <property type="match status" value="1"/>
</dbReference>
<organism evidence="15 16">
    <name type="scientific">Ricinus communis</name>
    <name type="common">Castor bean</name>
    <dbReference type="NCBI Taxonomy" id="3988"/>
    <lineage>
        <taxon>Eukaryota</taxon>
        <taxon>Viridiplantae</taxon>
        <taxon>Streptophyta</taxon>
        <taxon>Embryophyta</taxon>
        <taxon>Tracheophyta</taxon>
        <taxon>Spermatophyta</taxon>
        <taxon>Magnoliopsida</taxon>
        <taxon>eudicotyledons</taxon>
        <taxon>Gunneridae</taxon>
        <taxon>Pentapetalae</taxon>
        <taxon>rosids</taxon>
        <taxon>fabids</taxon>
        <taxon>Malpighiales</taxon>
        <taxon>Euphorbiaceae</taxon>
        <taxon>Acalyphoideae</taxon>
        <taxon>Acalypheae</taxon>
        <taxon>Ricinus</taxon>
    </lineage>
</organism>
<dbReference type="Pfam" id="PF00082">
    <property type="entry name" value="Peptidase_S8"/>
    <property type="match status" value="1"/>
</dbReference>
<dbReference type="PANTHER" id="PTHR10795">
    <property type="entry name" value="PROPROTEIN CONVERTASE SUBTILISIN/KEXIN"/>
    <property type="match status" value="1"/>
</dbReference>
<dbReference type="CDD" id="cd02120">
    <property type="entry name" value="PA_subtilisin_like"/>
    <property type="match status" value="1"/>
</dbReference>
<accession>B9R7A2</accession>
<feature type="active site" description="Charge relay system" evidence="9 10">
    <location>
        <position position="542"/>
    </location>
</feature>
<dbReference type="GO" id="GO:0032440">
    <property type="term" value="F:2-alkenal reductase [NAD(P)H] activity"/>
    <property type="evidence" value="ECO:0007669"/>
    <property type="project" value="UniProtKB-EC"/>
</dbReference>
<dbReference type="InterPro" id="IPR041469">
    <property type="entry name" value="Subtilisin-like_FN3"/>
</dbReference>
<sequence>MASHYNSILSFLWLSFITFWLFIIPTLAETDNYIVHMDLSAMPEVFSSHHSWYLATLSSAFAVSNSRNTINTTPARPFSSKLLYSYTHVINGFSAHLSLSELEALKNTPGYISSIRDLPVKLDTTRSPTFLGLTGNSGAWQPTNFGEDVIIGVVDTGIWPESESYSDNGISEIPKRWKGECESGTEFNTSLCNKKLIGARFFNKALIAKTNGTVSMNSTRDTDGHGTHTSSTAAGNFVQGASFFGYASGTASGVAPKAHVAMYKALWDEGAYTADIIAAIDQAIIDGVDVVSISLGLDGVPLYDDPIALATFAAAEKNIFVSTSAGNEGPYLETLHNGIPWVLTVAAGTVDREFSATVTLENGASVTGSALYPGNYSSSQVPIVFFDSCLDSKELNKVGKKIVVCEDKNASLDDQFDNLRKVNISGGIFITNFTDLELFIQSGFPAIFVSPKDGETIKDFINSSTSPQASMEFQKTNFGIKSAPSLASYSSRGPSPSCPYVMKPDIMGPGSLILAAWPQNIEVMRLNSKPLFSNFNILSGTSMSCPHAAGVAALLKNAHPDWSPAAIRSAMMTSVVTMDHTPGPIKDIGNNNQPASPLDMGAGQVNPSKALDPGLIYDLKSTDYVKLLCALNFTEKQIQIITRSSSNDCSSPSLDLNYPSFIAFFNSNVSKSSTVQEFHRTVTNVGEGMSTYTANLTPINGLKVSVVPDKLEFKAKNEKLSYKLVIEGPTMLKESIIFGYLSWVDDEGKHTVKSPIVATRLSSDLVSS</sequence>
<name>B9R7A2_RICCO</name>
<comment type="subcellular location">
    <subcellularLocation>
        <location evidence="1">Secreted</location>
    </subcellularLocation>
</comment>
<dbReference type="Gene3D" id="3.30.70.80">
    <property type="entry name" value="Peptidase S8 propeptide/proteinase inhibitor I9"/>
    <property type="match status" value="1"/>
</dbReference>
<evidence type="ECO:0000256" key="9">
    <source>
        <dbReference type="PIRSR" id="PIRSR615500-1"/>
    </source>
</evidence>
<dbReference type="GO" id="GO:0006508">
    <property type="term" value="P:proteolysis"/>
    <property type="evidence" value="ECO:0007669"/>
    <property type="project" value="UniProtKB-KW"/>
</dbReference>
<feature type="chain" id="PRO_5002890589" evidence="11">
    <location>
        <begin position="29"/>
        <end position="768"/>
    </location>
</feature>
<feature type="active site" description="Charge relay system" evidence="9 10">
    <location>
        <position position="155"/>
    </location>
</feature>
<dbReference type="CDD" id="cd04852">
    <property type="entry name" value="Peptidases_S8_3"/>
    <property type="match status" value="1"/>
</dbReference>
<dbReference type="InterPro" id="IPR036852">
    <property type="entry name" value="Peptidase_S8/S53_dom_sf"/>
</dbReference>
<dbReference type="FunFam" id="3.30.70.80:FF:000003">
    <property type="entry name" value="Subtilisin-like protease SBT1.9"/>
    <property type="match status" value="1"/>
</dbReference>
<keyword evidence="3" id="KW-0964">Secreted</keyword>
<dbReference type="InterPro" id="IPR045051">
    <property type="entry name" value="SBT"/>
</dbReference>
<dbReference type="Pfam" id="PF17766">
    <property type="entry name" value="fn3_6"/>
    <property type="match status" value="1"/>
</dbReference>
<dbReference type="InterPro" id="IPR034197">
    <property type="entry name" value="Peptidases_S8_3"/>
</dbReference>
<keyword evidence="8" id="KW-0325">Glycoprotein</keyword>
<protein>
    <submittedName>
        <fullName evidence="15">Cucumisin, putative</fullName>
        <ecNumber evidence="15">1.3.1.74</ecNumber>
    </submittedName>
</protein>
<dbReference type="InterPro" id="IPR000209">
    <property type="entry name" value="Peptidase_S8/S53_dom"/>
</dbReference>
<evidence type="ECO:0000313" key="15">
    <source>
        <dbReference type="EMBL" id="EEF52382.1"/>
    </source>
</evidence>
<keyword evidence="15" id="KW-0560">Oxidoreductase</keyword>
<evidence type="ECO:0000259" key="14">
    <source>
        <dbReference type="Pfam" id="PF17766"/>
    </source>
</evidence>
<reference evidence="16" key="1">
    <citation type="journal article" date="2010" name="Nat. Biotechnol.">
        <title>Draft genome sequence of the oilseed species Ricinus communis.</title>
        <authorList>
            <person name="Chan A.P."/>
            <person name="Crabtree J."/>
            <person name="Zhao Q."/>
            <person name="Lorenzi H."/>
            <person name="Orvis J."/>
            <person name="Puiu D."/>
            <person name="Melake-Berhan A."/>
            <person name="Jones K.M."/>
            <person name="Redman J."/>
            <person name="Chen G."/>
            <person name="Cahoon E.B."/>
            <person name="Gedil M."/>
            <person name="Stanke M."/>
            <person name="Haas B.J."/>
            <person name="Wortman J.R."/>
            <person name="Fraser-Liggett C.M."/>
            <person name="Ravel J."/>
            <person name="Rabinowicz P.D."/>
        </authorList>
    </citation>
    <scope>NUCLEOTIDE SEQUENCE [LARGE SCALE GENOMIC DNA]</scope>
    <source>
        <strain evidence="16">cv. Hale</strain>
    </source>
</reference>
<evidence type="ECO:0000256" key="5">
    <source>
        <dbReference type="ARBA" id="ARBA00022729"/>
    </source>
</evidence>
<dbReference type="AlphaFoldDB" id="B9R7A2"/>
<evidence type="ECO:0000256" key="7">
    <source>
        <dbReference type="ARBA" id="ARBA00022825"/>
    </source>
</evidence>
<dbReference type="Gene3D" id="3.50.30.30">
    <property type="match status" value="1"/>
</dbReference>
<dbReference type="GO" id="GO:0004252">
    <property type="term" value="F:serine-type endopeptidase activity"/>
    <property type="evidence" value="ECO:0000318"/>
    <property type="project" value="GO_Central"/>
</dbReference>
<dbReference type="FunFam" id="3.40.50.200:FF:000006">
    <property type="entry name" value="Subtilisin-like protease SBT1.5"/>
    <property type="match status" value="1"/>
</dbReference>
<feature type="domain" description="Subtilisin-like protease fibronectin type-III" evidence="14">
    <location>
        <begin position="655"/>
        <end position="757"/>
    </location>
</feature>
<evidence type="ECO:0000256" key="10">
    <source>
        <dbReference type="PROSITE-ProRule" id="PRU01240"/>
    </source>
</evidence>
<evidence type="ECO:0000256" key="8">
    <source>
        <dbReference type="ARBA" id="ARBA00023180"/>
    </source>
</evidence>
<keyword evidence="4 10" id="KW-0645">Protease</keyword>
<dbReference type="InterPro" id="IPR023828">
    <property type="entry name" value="Peptidase_S8_Ser-AS"/>
</dbReference>
<dbReference type="PRINTS" id="PR00723">
    <property type="entry name" value="SUBTILISIN"/>
</dbReference>
<dbReference type="PROSITE" id="PS51892">
    <property type="entry name" value="SUBTILASE"/>
    <property type="match status" value="1"/>
</dbReference>
<dbReference type="InterPro" id="IPR015500">
    <property type="entry name" value="Peptidase_S8_subtilisin-rel"/>
</dbReference>
<feature type="signal peptide" evidence="11">
    <location>
        <begin position="1"/>
        <end position="28"/>
    </location>
</feature>
<keyword evidence="6 10" id="KW-0378">Hydrolase</keyword>
<keyword evidence="16" id="KW-1185">Reference proteome</keyword>
<dbReference type="EC" id="1.3.1.74" evidence="15"/>
<evidence type="ECO:0000313" key="16">
    <source>
        <dbReference type="Proteomes" id="UP000008311"/>
    </source>
</evidence>
<evidence type="ECO:0000256" key="2">
    <source>
        <dbReference type="ARBA" id="ARBA00011073"/>
    </source>
</evidence>
<dbReference type="Gene3D" id="2.60.40.2310">
    <property type="match status" value="1"/>
</dbReference>
<evidence type="ECO:0000256" key="11">
    <source>
        <dbReference type="SAM" id="SignalP"/>
    </source>
</evidence>
<keyword evidence="5 11" id="KW-0732">Signal</keyword>
<dbReference type="KEGG" id="rcu:8278848"/>
<evidence type="ECO:0000256" key="1">
    <source>
        <dbReference type="ARBA" id="ARBA00004613"/>
    </source>
</evidence>
<dbReference type="MEROPS" id="S08.150"/>
<evidence type="ECO:0000256" key="4">
    <source>
        <dbReference type="ARBA" id="ARBA00022670"/>
    </source>
</evidence>
<feature type="active site" description="Charge relay system" evidence="9 10">
    <location>
        <position position="225"/>
    </location>
</feature>
<proteinExistence type="inferred from homology"/>
<keyword evidence="7 10" id="KW-0720">Serine protease</keyword>
<comment type="similarity">
    <text evidence="2 10">Belongs to the peptidase S8 family.</text>
</comment>
<dbReference type="GO" id="GO:0005576">
    <property type="term" value="C:extracellular region"/>
    <property type="evidence" value="ECO:0000318"/>
    <property type="project" value="GO_Central"/>
</dbReference>
<feature type="domain" description="Peptidase S8/S53" evidence="12">
    <location>
        <begin position="146"/>
        <end position="581"/>
    </location>
</feature>
<dbReference type="OrthoDB" id="206201at2759"/>
<dbReference type="Proteomes" id="UP000008311">
    <property type="component" value="Unassembled WGS sequence"/>
</dbReference>
<dbReference type="Gene3D" id="3.40.50.200">
    <property type="entry name" value="Peptidase S8/S53 domain"/>
    <property type="match status" value="1"/>
</dbReference>
<evidence type="ECO:0000259" key="12">
    <source>
        <dbReference type="Pfam" id="PF00082"/>
    </source>
</evidence>
<evidence type="ECO:0000259" key="13">
    <source>
        <dbReference type="Pfam" id="PF05922"/>
    </source>
</evidence>
<dbReference type="InterPro" id="IPR010259">
    <property type="entry name" value="S8pro/Inhibitor_I9"/>
</dbReference>
<dbReference type="eggNOG" id="ENOG502QT5U">
    <property type="taxonomic scope" value="Eukaryota"/>
</dbReference>
<dbReference type="InterPro" id="IPR037045">
    <property type="entry name" value="S8pro/Inhibitor_I9_sf"/>
</dbReference>
<dbReference type="InParanoid" id="B9R7A2"/>
<gene>
    <name evidence="15" type="ORF">RCOM_1589820</name>
</gene>
<dbReference type="GO" id="GO:0009609">
    <property type="term" value="P:response to symbiotic bacterium"/>
    <property type="evidence" value="ECO:0007669"/>
    <property type="project" value="UniProtKB-ARBA"/>
</dbReference>
<evidence type="ECO:0000256" key="6">
    <source>
        <dbReference type="ARBA" id="ARBA00022801"/>
    </source>
</evidence>
<dbReference type="PROSITE" id="PS00138">
    <property type="entry name" value="SUBTILASE_SER"/>
    <property type="match status" value="1"/>
</dbReference>